<dbReference type="AlphaFoldDB" id="A0A0R1THE4"/>
<dbReference type="Proteomes" id="UP000051048">
    <property type="component" value="Unassembled WGS sequence"/>
</dbReference>
<evidence type="ECO:0000313" key="1">
    <source>
        <dbReference type="EMBL" id="KRL78131.1"/>
    </source>
</evidence>
<gene>
    <name evidence="1" type="ORF">FC36_GL001181</name>
</gene>
<name>A0A0R1THE4_9LACO</name>
<protein>
    <submittedName>
        <fullName evidence="1">Uncharacterized protein</fullName>
    </submittedName>
</protein>
<dbReference type="EMBL" id="AZFH01000157">
    <property type="protein sequence ID" value="KRL78131.1"/>
    <property type="molecule type" value="Genomic_DNA"/>
</dbReference>
<reference evidence="1 2" key="1">
    <citation type="journal article" date="2015" name="Genome Announc.">
        <title>Expanding the biotechnology potential of lactobacilli through comparative genomics of 213 strains and associated genera.</title>
        <authorList>
            <person name="Sun Z."/>
            <person name="Harris H.M."/>
            <person name="McCann A."/>
            <person name="Guo C."/>
            <person name="Argimon S."/>
            <person name="Zhang W."/>
            <person name="Yang X."/>
            <person name="Jeffery I.B."/>
            <person name="Cooney J.C."/>
            <person name="Kagawa T.F."/>
            <person name="Liu W."/>
            <person name="Song Y."/>
            <person name="Salvetti E."/>
            <person name="Wrobel A."/>
            <person name="Rasinkangas P."/>
            <person name="Parkhill J."/>
            <person name="Rea M.C."/>
            <person name="O'Sullivan O."/>
            <person name="Ritari J."/>
            <person name="Douillard F.P."/>
            <person name="Paul Ross R."/>
            <person name="Yang R."/>
            <person name="Briner A.E."/>
            <person name="Felis G.E."/>
            <person name="de Vos W.M."/>
            <person name="Barrangou R."/>
            <person name="Klaenhammer T.R."/>
            <person name="Caufield P.W."/>
            <person name="Cui Y."/>
            <person name="Zhang H."/>
            <person name="O'Toole P.W."/>
        </authorList>
    </citation>
    <scope>NUCLEOTIDE SEQUENCE [LARGE SCALE GENOMIC DNA]</scope>
    <source>
        <strain evidence="1 2">DSM 15833</strain>
    </source>
</reference>
<organism evidence="1 2">
    <name type="scientific">Ligilactobacillus equi DSM 15833 = JCM 10991</name>
    <dbReference type="NCBI Taxonomy" id="1423740"/>
    <lineage>
        <taxon>Bacteria</taxon>
        <taxon>Bacillati</taxon>
        <taxon>Bacillota</taxon>
        <taxon>Bacilli</taxon>
        <taxon>Lactobacillales</taxon>
        <taxon>Lactobacillaceae</taxon>
        <taxon>Ligilactobacillus</taxon>
    </lineage>
</organism>
<comment type="caution">
    <text evidence="1">The sequence shown here is derived from an EMBL/GenBank/DDBJ whole genome shotgun (WGS) entry which is preliminary data.</text>
</comment>
<evidence type="ECO:0000313" key="2">
    <source>
        <dbReference type="Proteomes" id="UP000051048"/>
    </source>
</evidence>
<sequence length="115" mass="13391">MEKMAEKKTIFKLSLKNEEQKNKILSLAKQEGITASEYILRCVAFYQQSEAENKGFNANNSKDNYMVYMLNKLSEDHRQLLELYQTNMEIMQKNNEQLWGLFGGDAEVLLNGDEE</sequence>
<dbReference type="PATRIC" id="fig|1423740.3.peg.1271"/>
<proteinExistence type="predicted"/>
<accession>A0A0R1THE4</accession>